<dbReference type="PANTHER" id="PTHR30081">
    <property type="entry name" value="PROTEIN-EXPORT MEMBRANE PROTEIN SEC"/>
    <property type="match status" value="1"/>
</dbReference>
<dbReference type="AlphaFoldDB" id="X1MUA0"/>
<evidence type="ECO:0000256" key="5">
    <source>
        <dbReference type="ARBA" id="ARBA00022989"/>
    </source>
</evidence>
<protein>
    <recommendedName>
        <fullName evidence="9">SecDF P1 head subdomain domain-containing protein</fullName>
    </recommendedName>
</protein>
<keyword evidence="7 8" id="KW-0472">Membrane</keyword>
<keyword evidence="4" id="KW-0653">Protein transport</keyword>
<dbReference type="Pfam" id="PF22599">
    <property type="entry name" value="SecDF_P1_head"/>
    <property type="match status" value="1"/>
</dbReference>
<keyword evidence="3 8" id="KW-0812">Transmembrane</keyword>
<keyword evidence="6" id="KW-0811">Translocation</keyword>
<name>X1MUA0_9ZZZZ</name>
<evidence type="ECO:0000256" key="8">
    <source>
        <dbReference type="SAM" id="Phobius"/>
    </source>
</evidence>
<dbReference type="EMBL" id="BARV01024586">
    <property type="protein sequence ID" value="GAI34863.1"/>
    <property type="molecule type" value="Genomic_DNA"/>
</dbReference>
<proteinExistence type="predicted"/>
<dbReference type="GO" id="GO:0005886">
    <property type="term" value="C:plasma membrane"/>
    <property type="evidence" value="ECO:0007669"/>
    <property type="project" value="TreeGrafter"/>
</dbReference>
<keyword evidence="2" id="KW-1003">Cell membrane</keyword>
<sequence>ALLEFKSVAESSMLQNTLNSVNEGLKEMKGDTFNLFSYFIGPTMQVYGIVSSYQPLIDSLFKIPQVEKRFPFGYRFQWGKEVIHEGYRYFPLYLLKDEPLLTGSAILDATPGVGTQDNPLGVRVDLTMTREARTKWAQITGAHIGRRIAIVLDGDVYTAPVVRERIPNGRSVITLTTSPIEEAKTLAIILKAGALPAPLNIIEERSIGPSLGMDSIKAGTRAFILGGILVFLFMVAYYRKSGVTAIIALILNLVFLLAFLSGLRAT</sequence>
<organism evidence="10">
    <name type="scientific">marine sediment metagenome</name>
    <dbReference type="NCBI Taxonomy" id="412755"/>
    <lineage>
        <taxon>unclassified sequences</taxon>
        <taxon>metagenomes</taxon>
        <taxon>ecological metagenomes</taxon>
    </lineage>
</organism>
<evidence type="ECO:0000256" key="2">
    <source>
        <dbReference type="ARBA" id="ARBA00022475"/>
    </source>
</evidence>
<dbReference type="Gene3D" id="3.30.1360.200">
    <property type="match status" value="1"/>
</dbReference>
<comment type="caution">
    <text evidence="10">The sequence shown here is derived from an EMBL/GenBank/DDBJ whole genome shotgun (WGS) entry which is preliminary data.</text>
</comment>
<evidence type="ECO:0000256" key="4">
    <source>
        <dbReference type="ARBA" id="ARBA00022927"/>
    </source>
</evidence>
<feature type="transmembrane region" description="Helical" evidence="8">
    <location>
        <begin position="245"/>
        <end position="263"/>
    </location>
</feature>
<gene>
    <name evidence="10" type="ORF">S06H3_40104</name>
</gene>
<evidence type="ECO:0000256" key="6">
    <source>
        <dbReference type="ARBA" id="ARBA00023010"/>
    </source>
</evidence>
<evidence type="ECO:0000256" key="3">
    <source>
        <dbReference type="ARBA" id="ARBA00022692"/>
    </source>
</evidence>
<feature type="non-terminal residue" evidence="10">
    <location>
        <position position="1"/>
    </location>
</feature>
<dbReference type="InterPro" id="IPR054384">
    <property type="entry name" value="SecDF_P1_head"/>
</dbReference>
<feature type="transmembrane region" description="Helical" evidence="8">
    <location>
        <begin position="222"/>
        <end position="239"/>
    </location>
</feature>
<dbReference type="InterPro" id="IPR022813">
    <property type="entry name" value="SecD/SecF_arch_bac"/>
</dbReference>
<evidence type="ECO:0000256" key="7">
    <source>
        <dbReference type="ARBA" id="ARBA00023136"/>
    </source>
</evidence>
<keyword evidence="5 8" id="KW-1133">Transmembrane helix</keyword>
<dbReference type="SUPFAM" id="SSF82866">
    <property type="entry name" value="Multidrug efflux transporter AcrB transmembrane domain"/>
    <property type="match status" value="1"/>
</dbReference>
<dbReference type="GO" id="GO:0015031">
    <property type="term" value="P:protein transport"/>
    <property type="evidence" value="ECO:0007669"/>
    <property type="project" value="UniProtKB-KW"/>
</dbReference>
<evidence type="ECO:0000256" key="1">
    <source>
        <dbReference type="ARBA" id="ARBA00022448"/>
    </source>
</evidence>
<accession>X1MUA0</accession>
<evidence type="ECO:0000259" key="9">
    <source>
        <dbReference type="Pfam" id="PF22599"/>
    </source>
</evidence>
<feature type="non-terminal residue" evidence="10">
    <location>
        <position position="266"/>
    </location>
</feature>
<reference evidence="10" key="1">
    <citation type="journal article" date="2014" name="Front. Microbiol.">
        <title>High frequency of phylogenetically diverse reductive dehalogenase-homologous genes in deep subseafloor sedimentary metagenomes.</title>
        <authorList>
            <person name="Kawai M."/>
            <person name="Futagami T."/>
            <person name="Toyoda A."/>
            <person name="Takaki Y."/>
            <person name="Nishi S."/>
            <person name="Hori S."/>
            <person name="Arai W."/>
            <person name="Tsubouchi T."/>
            <person name="Morono Y."/>
            <person name="Uchiyama I."/>
            <person name="Ito T."/>
            <person name="Fujiyama A."/>
            <person name="Inagaki F."/>
            <person name="Takami H."/>
        </authorList>
    </citation>
    <scope>NUCLEOTIDE SEQUENCE</scope>
    <source>
        <strain evidence="10">Expedition CK06-06</strain>
    </source>
</reference>
<evidence type="ECO:0000313" key="10">
    <source>
        <dbReference type="EMBL" id="GAI34863.1"/>
    </source>
</evidence>
<feature type="domain" description="SecDF P1 head subdomain" evidence="9">
    <location>
        <begin position="93"/>
        <end position="197"/>
    </location>
</feature>
<keyword evidence="1" id="KW-0813">Transport</keyword>
<dbReference type="PANTHER" id="PTHR30081:SF1">
    <property type="entry name" value="PROTEIN TRANSLOCASE SUBUNIT SECD"/>
    <property type="match status" value="1"/>
</dbReference>